<dbReference type="RefSeq" id="WP_310019242.1">
    <property type="nucleotide sequence ID" value="NZ_JAVDUM010000005.1"/>
</dbReference>
<dbReference type="Proteomes" id="UP001259347">
    <property type="component" value="Unassembled WGS sequence"/>
</dbReference>
<proteinExistence type="predicted"/>
<keyword evidence="6" id="KW-1185">Reference proteome</keyword>
<dbReference type="InterPro" id="IPR039420">
    <property type="entry name" value="WalR-like"/>
</dbReference>
<dbReference type="PRINTS" id="PR00038">
    <property type="entry name" value="HTHLUXR"/>
</dbReference>
<keyword evidence="1" id="KW-0805">Transcription regulation</keyword>
<feature type="domain" description="HTH luxR-type" evidence="4">
    <location>
        <begin position="154"/>
        <end position="219"/>
    </location>
</feature>
<evidence type="ECO:0000313" key="5">
    <source>
        <dbReference type="EMBL" id="MDR6866956.1"/>
    </source>
</evidence>
<evidence type="ECO:0000259" key="4">
    <source>
        <dbReference type="PROSITE" id="PS50043"/>
    </source>
</evidence>
<dbReference type="SUPFAM" id="SSF46894">
    <property type="entry name" value="C-terminal effector domain of the bipartite response regulators"/>
    <property type="match status" value="1"/>
</dbReference>
<evidence type="ECO:0000256" key="3">
    <source>
        <dbReference type="ARBA" id="ARBA00023163"/>
    </source>
</evidence>
<keyword evidence="3" id="KW-0804">Transcription</keyword>
<keyword evidence="2 5" id="KW-0238">DNA-binding</keyword>
<reference evidence="5 6" key="1">
    <citation type="submission" date="2023-07" db="EMBL/GenBank/DDBJ databases">
        <title>Sorghum-associated microbial communities from plants grown in Nebraska, USA.</title>
        <authorList>
            <person name="Schachtman D."/>
        </authorList>
    </citation>
    <scope>NUCLEOTIDE SEQUENCE [LARGE SCALE GENOMIC DNA]</scope>
    <source>
        <strain evidence="5 6">2980</strain>
    </source>
</reference>
<dbReference type="InterPro" id="IPR000792">
    <property type="entry name" value="Tscrpt_reg_LuxR_C"/>
</dbReference>
<sequence>MADAEPVHDVIIVCGDTLVTSALSTILSSASQRLRITVSSVLSGAVAAKGAGVPPIVVYDVASETRAERIALADLAGVSQRARVIAVTPTESFDRIPALLDAGACGIVGRNAAPEELVRAVLEVAGGHVFVSRLMLRQIVEHVARSAGRSRPVRVHGDELLAPRERDVVALLMRGMTNREIAANMHLSEATVKAHLGRVMSKWQVRDRLQVALHALDRGTIRS</sequence>
<dbReference type="GO" id="GO:0003677">
    <property type="term" value="F:DNA binding"/>
    <property type="evidence" value="ECO:0007669"/>
    <property type="project" value="UniProtKB-KW"/>
</dbReference>
<dbReference type="PROSITE" id="PS00622">
    <property type="entry name" value="HTH_LUXR_1"/>
    <property type="match status" value="1"/>
</dbReference>
<evidence type="ECO:0000313" key="6">
    <source>
        <dbReference type="Proteomes" id="UP001259347"/>
    </source>
</evidence>
<evidence type="ECO:0000256" key="1">
    <source>
        <dbReference type="ARBA" id="ARBA00023015"/>
    </source>
</evidence>
<dbReference type="InterPro" id="IPR011006">
    <property type="entry name" value="CheY-like_superfamily"/>
</dbReference>
<protein>
    <submittedName>
        <fullName evidence="5">DNA-binding NarL/FixJ family response regulator</fullName>
    </submittedName>
</protein>
<gene>
    <name evidence="5" type="ORF">J2Y69_001555</name>
</gene>
<comment type="caution">
    <text evidence="5">The sequence shown here is derived from an EMBL/GenBank/DDBJ whole genome shotgun (WGS) entry which is preliminary data.</text>
</comment>
<evidence type="ECO:0000256" key="2">
    <source>
        <dbReference type="ARBA" id="ARBA00023125"/>
    </source>
</evidence>
<dbReference type="PANTHER" id="PTHR43214">
    <property type="entry name" value="TWO-COMPONENT RESPONSE REGULATOR"/>
    <property type="match status" value="1"/>
</dbReference>
<dbReference type="Pfam" id="PF00196">
    <property type="entry name" value="GerE"/>
    <property type="match status" value="1"/>
</dbReference>
<dbReference type="CDD" id="cd06170">
    <property type="entry name" value="LuxR_C_like"/>
    <property type="match status" value="1"/>
</dbReference>
<dbReference type="PANTHER" id="PTHR43214:SF24">
    <property type="entry name" value="TRANSCRIPTIONAL REGULATORY PROTEIN NARL-RELATED"/>
    <property type="match status" value="1"/>
</dbReference>
<dbReference type="PROSITE" id="PS50043">
    <property type="entry name" value="HTH_LUXR_2"/>
    <property type="match status" value="1"/>
</dbReference>
<dbReference type="SUPFAM" id="SSF52172">
    <property type="entry name" value="CheY-like"/>
    <property type="match status" value="1"/>
</dbReference>
<dbReference type="InterPro" id="IPR016032">
    <property type="entry name" value="Sig_transdc_resp-reg_C-effctor"/>
</dbReference>
<dbReference type="Gene3D" id="3.40.50.2300">
    <property type="match status" value="1"/>
</dbReference>
<name>A0ABU1SBH1_9MICO</name>
<dbReference type="SMART" id="SM00421">
    <property type="entry name" value="HTH_LUXR"/>
    <property type="match status" value="1"/>
</dbReference>
<accession>A0ABU1SBH1</accession>
<dbReference type="EMBL" id="JAVDUM010000005">
    <property type="protein sequence ID" value="MDR6866956.1"/>
    <property type="molecule type" value="Genomic_DNA"/>
</dbReference>
<organism evidence="5 6">
    <name type="scientific">Microbacterium resistens</name>
    <dbReference type="NCBI Taxonomy" id="156977"/>
    <lineage>
        <taxon>Bacteria</taxon>
        <taxon>Bacillati</taxon>
        <taxon>Actinomycetota</taxon>
        <taxon>Actinomycetes</taxon>
        <taxon>Micrococcales</taxon>
        <taxon>Microbacteriaceae</taxon>
        <taxon>Microbacterium</taxon>
    </lineage>
</organism>